<dbReference type="AlphaFoldDB" id="A0A3P6QH37"/>
<feature type="compositionally biased region" description="Basic and acidic residues" evidence="1">
    <location>
        <begin position="48"/>
        <end position="62"/>
    </location>
</feature>
<accession>A0A3P6QH37</accession>
<organism evidence="2 3">
    <name type="scientific">Dibothriocephalus latus</name>
    <name type="common">Fish tapeworm</name>
    <name type="synonym">Diphyllobothrium latum</name>
    <dbReference type="NCBI Taxonomy" id="60516"/>
    <lineage>
        <taxon>Eukaryota</taxon>
        <taxon>Metazoa</taxon>
        <taxon>Spiralia</taxon>
        <taxon>Lophotrochozoa</taxon>
        <taxon>Platyhelminthes</taxon>
        <taxon>Cestoda</taxon>
        <taxon>Eucestoda</taxon>
        <taxon>Diphyllobothriidea</taxon>
        <taxon>Diphyllobothriidae</taxon>
        <taxon>Dibothriocephalus</taxon>
    </lineage>
</organism>
<name>A0A3P6QH37_DIBLA</name>
<keyword evidence="3" id="KW-1185">Reference proteome</keyword>
<evidence type="ECO:0000313" key="2">
    <source>
        <dbReference type="EMBL" id="VDK31311.1"/>
    </source>
</evidence>
<evidence type="ECO:0000313" key="3">
    <source>
        <dbReference type="Proteomes" id="UP000281553"/>
    </source>
</evidence>
<dbReference type="EMBL" id="UYRU01001207">
    <property type="protein sequence ID" value="VDK31311.1"/>
    <property type="molecule type" value="Genomic_DNA"/>
</dbReference>
<sequence>MQRRTEASLCTSTRGKPMATNDYWLFNMLPPLKAPTLVLETLPTTRDSAAETRPTREDKLLDTQETELMY</sequence>
<reference evidence="2 3" key="1">
    <citation type="submission" date="2018-11" db="EMBL/GenBank/DDBJ databases">
        <authorList>
            <consortium name="Pathogen Informatics"/>
        </authorList>
    </citation>
    <scope>NUCLEOTIDE SEQUENCE [LARGE SCALE GENOMIC DNA]</scope>
</reference>
<proteinExistence type="predicted"/>
<feature type="region of interest" description="Disordered" evidence="1">
    <location>
        <begin position="45"/>
        <end position="70"/>
    </location>
</feature>
<protein>
    <submittedName>
        <fullName evidence="2">Uncharacterized protein</fullName>
    </submittedName>
</protein>
<gene>
    <name evidence="2" type="ORF">DILT_LOCUS313</name>
</gene>
<evidence type="ECO:0000256" key="1">
    <source>
        <dbReference type="SAM" id="MobiDB-lite"/>
    </source>
</evidence>
<dbReference type="Proteomes" id="UP000281553">
    <property type="component" value="Unassembled WGS sequence"/>
</dbReference>